<evidence type="ECO:0000313" key="2">
    <source>
        <dbReference type="Proteomes" id="UP001732700"/>
    </source>
</evidence>
<name>A0ACD5WL37_AVESA</name>
<proteinExistence type="predicted"/>
<reference evidence="1" key="1">
    <citation type="submission" date="2021-05" db="EMBL/GenBank/DDBJ databases">
        <authorList>
            <person name="Scholz U."/>
            <person name="Mascher M."/>
            <person name="Fiebig A."/>
        </authorList>
    </citation>
    <scope>NUCLEOTIDE SEQUENCE [LARGE SCALE GENOMIC DNA]</scope>
</reference>
<accession>A0ACD5WL37</accession>
<sequence length="271" mass="29220">MAASAVLAVLLASALAGAAAGGDIVHQDDQAPKIPGCSNDFVLVKVQSWVNGKEEDEYVGVGARFGPKIVSKEKYANRTQLTLADPIECCDPPKEKVSGGLLLVKRGKCKFTKKAKLAEAAGASGILIINHGTVPFFGAVSYLTLAVSPFCVVFAVLWAVYRQYAYAWIGQDILGIALIVTVIQIVRVPNLKVGSVLLSCAFLYDIFWVFISKRWFHESVMIAVARGDKTDEDGVPMLLKIPRMFDPWGGYSIIGFGDILLPGLVVAFALR</sequence>
<dbReference type="EnsemblPlants" id="AVESA.00010b.r2.4CG1252690.1">
    <property type="protein sequence ID" value="AVESA.00010b.r2.4CG1252690.1.CDS"/>
    <property type="gene ID" value="AVESA.00010b.r2.4CG1252690"/>
</dbReference>
<reference evidence="1" key="2">
    <citation type="submission" date="2025-09" db="UniProtKB">
        <authorList>
            <consortium name="EnsemblPlants"/>
        </authorList>
    </citation>
    <scope>IDENTIFICATION</scope>
</reference>
<organism evidence="1 2">
    <name type="scientific">Avena sativa</name>
    <name type="common">Oat</name>
    <dbReference type="NCBI Taxonomy" id="4498"/>
    <lineage>
        <taxon>Eukaryota</taxon>
        <taxon>Viridiplantae</taxon>
        <taxon>Streptophyta</taxon>
        <taxon>Embryophyta</taxon>
        <taxon>Tracheophyta</taxon>
        <taxon>Spermatophyta</taxon>
        <taxon>Magnoliopsida</taxon>
        <taxon>Liliopsida</taxon>
        <taxon>Poales</taxon>
        <taxon>Poaceae</taxon>
        <taxon>BOP clade</taxon>
        <taxon>Pooideae</taxon>
        <taxon>Poodae</taxon>
        <taxon>Poeae</taxon>
        <taxon>Poeae Chloroplast Group 1 (Aveneae type)</taxon>
        <taxon>Aveninae</taxon>
        <taxon>Avena</taxon>
    </lineage>
</organism>
<keyword evidence="2" id="KW-1185">Reference proteome</keyword>
<dbReference type="Proteomes" id="UP001732700">
    <property type="component" value="Chromosome 4C"/>
</dbReference>
<protein>
    <submittedName>
        <fullName evidence="1">Uncharacterized protein</fullName>
    </submittedName>
</protein>
<evidence type="ECO:0000313" key="1">
    <source>
        <dbReference type="EnsemblPlants" id="AVESA.00010b.r2.4CG1252690.1.CDS"/>
    </source>
</evidence>